<evidence type="ECO:0000313" key="2">
    <source>
        <dbReference type="EMBL" id="KAK7249096.1"/>
    </source>
</evidence>
<dbReference type="PANTHER" id="PTHR36492">
    <property type="match status" value="1"/>
</dbReference>
<dbReference type="InterPro" id="IPR052963">
    <property type="entry name" value="Pantetheine_PDE"/>
</dbReference>
<dbReference type="PANTHER" id="PTHR36492:SF2">
    <property type="entry name" value="[ACYL-CARRIER-PROTEIN] PHOSPHODIESTERASE PPTH"/>
    <property type="match status" value="1"/>
</dbReference>
<dbReference type="Gene3D" id="3.60.21.10">
    <property type="match status" value="1"/>
</dbReference>
<dbReference type="EMBL" id="JBBJCI010000083">
    <property type="protein sequence ID" value="KAK7249096.1"/>
    <property type="molecule type" value="Genomic_DNA"/>
</dbReference>
<feature type="domain" description="Calcineurin-like phosphoesterase" evidence="1">
    <location>
        <begin position="59"/>
        <end position="287"/>
    </location>
</feature>
<evidence type="ECO:0000313" key="3">
    <source>
        <dbReference type="Proteomes" id="UP001363151"/>
    </source>
</evidence>
<evidence type="ECO:0000259" key="1">
    <source>
        <dbReference type="Pfam" id="PF00149"/>
    </source>
</evidence>
<dbReference type="SUPFAM" id="SSF56300">
    <property type="entry name" value="Metallo-dependent phosphatases"/>
    <property type="match status" value="1"/>
</dbReference>
<comment type="caution">
    <text evidence="2">The sequence shown here is derived from an EMBL/GenBank/DDBJ whole genome shotgun (WGS) entry which is preliminary data.</text>
</comment>
<organism evidence="2 3">
    <name type="scientific">Aureococcus anophagefferens</name>
    <name type="common">Harmful bloom alga</name>
    <dbReference type="NCBI Taxonomy" id="44056"/>
    <lineage>
        <taxon>Eukaryota</taxon>
        <taxon>Sar</taxon>
        <taxon>Stramenopiles</taxon>
        <taxon>Ochrophyta</taxon>
        <taxon>Pelagophyceae</taxon>
        <taxon>Pelagomonadales</taxon>
        <taxon>Pelagomonadaceae</taxon>
        <taxon>Aureococcus</taxon>
    </lineage>
</organism>
<dbReference type="InterPro" id="IPR029052">
    <property type="entry name" value="Metallo-depent_PP-like"/>
</dbReference>
<proteinExistence type="predicted"/>
<reference evidence="2 3" key="1">
    <citation type="submission" date="2024-03" db="EMBL/GenBank/DDBJ databases">
        <title>Aureococcus anophagefferens CCMP1851 and Kratosvirus quantuckense: Draft genome of a second virus-susceptible host strain in the model system.</title>
        <authorList>
            <person name="Chase E."/>
            <person name="Truchon A.R."/>
            <person name="Schepens W."/>
            <person name="Wilhelm S.W."/>
        </authorList>
    </citation>
    <scope>NUCLEOTIDE SEQUENCE [LARGE SCALE GENOMIC DNA]</scope>
    <source>
        <strain evidence="2 3">CCMP1851</strain>
    </source>
</reference>
<gene>
    <name evidence="2" type="ORF">SO694_00044291</name>
</gene>
<accession>A0ABR1G717</accession>
<protein>
    <submittedName>
        <fullName evidence="2">Calcineurin-like phosphoesterase</fullName>
    </submittedName>
</protein>
<dbReference type="Pfam" id="PF00149">
    <property type="entry name" value="Metallophos"/>
    <property type="match status" value="1"/>
</dbReference>
<keyword evidence="3" id="KW-1185">Reference proteome</keyword>
<sequence>MAAQADADDSFSQMSTKALKRMLEGLGVSTSTCVERGDLLKLAEGNAGAADEGVDALYALSDPHSGDRTNMRYLSSLPARPRSALIVAGDVDDDVRVLTETLRVCVSKFGGGVFFTPGNHDLWLLGRERDSLAKLDVVLKAAEAAGASTTRRLLRGRGGERSVLVIPLLSWHHASFDTEPALTCWGGLPTARQAMSDYHNCAWPAPLDDATESVARHFDALNDDAPADVDRATTAVVTFSHFLPRIELIPEKRFMFLPCLAECVGSRFLGDRVARLRPDVHVFGHTHLAWDATLDGVRYLQGCVGYPSEWATRPASLEIGRLRCCPVAPDGRGRACELVRDGPLKVWDAAAGLAGYFGAKWSKHYEKYPRRPDVTHVLPPYSAARYAPLPGAEVRDVCDHVPPFCT</sequence>
<dbReference type="Proteomes" id="UP001363151">
    <property type="component" value="Unassembled WGS sequence"/>
</dbReference>
<dbReference type="InterPro" id="IPR004843">
    <property type="entry name" value="Calcineurin-like_PHP"/>
</dbReference>
<name>A0ABR1G717_AURAN</name>
<dbReference type="CDD" id="cd00838">
    <property type="entry name" value="MPP_superfamily"/>
    <property type="match status" value="1"/>
</dbReference>